<evidence type="ECO:0000313" key="2">
    <source>
        <dbReference type="Proteomes" id="UP001487740"/>
    </source>
</evidence>
<organism evidence="1 2">
    <name type="scientific">Scylla paramamosain</name>
    <name type="common">Mud crab</name>
    <dbReference type="NCBI Taxonomy" id="85552"/>
    <lineage>
        <taxon>Eukaryota</taxon>
        <taxon>Metazoa</taxon>
        <taxon>Ecdysozoa</taxon>
        <taxon>Arthropoda</taxon>
        <taxon>Crustacea</taxon>
        <taxon>Multicrustacea</taxon>
        <taxon>Malacostraca</taxon>
        <taxon>Eumalacostraca</taxon>
        <taxon>Eucarida</taxon>
        <taxon>Decapoda</taxon>
        <taxon>Pleocyemata</taxon>
        <taxon>Brachyura</taxon>
        <taxon>Eubrachyura</taxon>
        <taxon>Portunoidea</taxon>
        <taxon>Portunidae</taxon>
        <taxon>Portuninae</taxon>
        <taxon>Scylla</taxon>
    </lineage>
</organism>
<accession>A0AAW0SR21</accession>
<name>A0AAW0SR21_SCYPA</name>
<protein>
    <submittedName>
        <fullName evidence="1">Uncharacterized protein</fullName>
    </submittedName>
</protein>
<keyword evidence="2" id="KW-1185">Reference proteome</keyword>
<sequence length="66" mass="7523">MQDPHQETKELPIQRPGSGVILCHLYHQDQDLVCVCCGDTVQHFSLYRAPPSSTREARIRKGSIFK</sequence>
<dbReference type="AlphaFoldDB" id="A0AAW0SR21"/>
<evidence type="ECO:0000313" key="1">
    <source>
        <dbReference type="EMBL" id="KAK8377536.1"/>
    </source>
</evidence>
<dbReference type="EMBL" id="JARAKH010000047">
    <property type="protein sequence ID" value="KAK8377536.1"/>
    <property type="molecule type" value="Genomic_DNA"/>
</dbReference>
<gene>
    <name evidence="1" type="ORF">O3P69_013876</name>
</gene>
<proteinExistence type="predicted"/>
<dbReference type="Proteomes" id="UP001487740">
    <property type="component" value="Unassembled WGS sequence"/>
</dbReference>
<comment type="caution">
    <text evidence="1">The sequence shown here is derived from an EMBL/GenBank/DDBJ whole genome shotgun (WGS) entry which is preliminary data.</text>
</comment>
<reference evidence="1 2" key="1">
    <citation type="submission" date="2023-03" db="EMBL/GenBank/DDBJ databases">
        <title>High-quality genome of Scylla paramamosain provides insights in environmental adaptation.</title>
        <authorList>
            <person name="Zhang L."/>
        </authorList>
    </citation>
    <scope>NUCLEOTIDE SEQUENCE [LARGE SCALE GENOMIC DNA]</scope>
    <source>
        <strain evidence="1">LZ_2023a</strain>
        <tissue evidence="1">Muscle</tissue>
    </source>
</reference>